<evidence type="ECO:0000313" key="3">
    <source>
        <dbReference type="EMBL" id="KII61015.1"/>
    </source>
</evidence>
<gene>
    <name evidence="3" type="ORF">RF11_13989</name>
</gene>
<dbReference type="EMBL" id="JWZT01005390">
    <property type="protein sequence ID" value="KII61015.1"/>
    <property type="molecule type" value="Genomic_DNA"/>
</dbReference>
<feature type="disulfide bond" evidence="1">
    <location>
        <begin position="223"/>
        <end position="232"/>
    </location>
</feature>
<evidence type="ECO:0000259" key="2">
    <source>
        <dbReference type="PROSITE" id="PS50026"/>
    </source>
</evidence>
<keyword evidence="1" id="KW-1015">Disulfide bond</keyword>
<evidence type="ECO:0000256" key="1">
    <source>
        <dbReference type="PROSITE-ProRule" id="PRU00076"/>
    </source>
</evidence>
<dbReference type="SUPFAM" id="SSF57196">
    <property type="entry name" value="EGF/Laminin"/>
    <property type="match status" value="1"/>
</dbReference>
<dbReference type="AlphaFoldDB" id="A0A0C2M1S2"/>
<proteinExistence type="predicted"/>
<feature type="disulfide bond" evidence="1">
    <location>
        <begin position="204"/>
        <end position="221"/>
    </location>
</feature>
<dbReference type="PROSITE" id="PS00022">
    <property type="entry name" value="EGF_1"/>
    <property type="match status" value="1"/>
</dbReference>
<organism evidence="3 4">
    <name type="scientific">Thelohanellus kitauei</name>
    <name type="common">Myxosporean</name>
    <dbReference type="NCBI Taxonomy" id="669202"/>
    <lineage>
        <taxon>Eukaryota</taxon>
        <taxon>Metazoa</taxon>
        <taxon>Cnidaria</taxon>
        <taxon>Myxozoa</taxon>
        <taxon>Myxosporea</taxon>
        <taxon>Bivalvulida</taxon>
        <taxon>Platysporina</taxon>
        <taxon>Myxobolidae</taxon>
        <taxon>Thelohanellus</taxon>
    </lineage>
</organism>
<sequence>MLHEFWFLRLRESEMNSIIVLFLWVAQRTFSNQLNIGRFREVELVAKITYPKKHIPENPADDWLVLGVELVDSALRPKVNAAFHEGSARVDFTLDDYFSEEYIYKNDLRVNLRLTSRYSPSPSVLVTNFLVNLYPNNYMTHVVKNENFKMSVYVMLKCQRYTGYNCQFDEIDNPRFSRDPRNGEVYCIKPPDCGDVPCENNFLCHNNGQCYVKTHTKEEYCVCYTGFYGVNCQNGGRIDEEILLFGKRSVLQFQSASLGLD</sequence>
<comment type="caution">
    <text evidence="3">The sequence shown here is derived from an EMBL/GenBank/DDBJ whole genome shotgun (WGS) entry which is preliminary data.</text>
</comment>
<name>A0A0C2M1S2_THEKT</name>
<keyword evidence="4" id="KW-1185">Reference proteome</keyword>
<dbReference type="CDD" id="cd00054">
    <property type="entry name" value="EGF_CA"/>
    <property type="match status" value="1"/>
</dbReference>
<feature type="domain" description="EGF-like" evidence="2">
    <location>
        <begin position="194"/>
        <end position="233"/>
    </location>
</feature>
<accession>A0A0C2M1S2</accession>
<comment type="caution">
    <text evidence="1">Lacks conserved residue(s) required for the propagation of feature annotation.</text>
</comment>
<reference evidence="3 4" key="1">
    <citation type="journal article" date="2014" name="Genome Biol. Evol.">
        <title>The genome of the myxosporean Thelohanellus kitauei shows adaptations to nutrient acquisition within its fish host.</title>
        <authorList>
            <person name="Yang Y."/>
            <person name="Xiong J."/>
            <person name="Zhou Z."/>
            <person name="Huo F."/>
            <person name="Miao W."/>
            <person name="Ran C."/>
            <person name="Liu Y."/>
            <person name="Zhang J."/>
            <person name="Feng J."/>
            <person name="Wang M."/>
            <person name="Wang M."/>
            <person name="Wang L."/>
            <person name="Yao B."/>
        </authorList>
    </citation>
    <scope>NUCLEOTIDE SEQUENCE [LARGE SCALE GENOMIC DNA]</scope>
    <source>
        <strain evidence="3">Wuqing</strain>
    </source>
</reference>
<dbReference type="PROSITE" id="PS50026">
    <property type="entry name" value="EGF_3"/>
    <property type="match status" value="1"/>
</dbReference>
<dbReference type="Proteomes" id="UP000031668">
    <property type="component" value="Unassembled WGS sequence"/>
</dbReference>
<protein>
    <recommendedName>
        <fullName evidence="2">EGF-like domain-containing protein</fullName>
    </recommendedName>
</protein>
<evidence type="ECO:0000313" key="4">
    <source>
        <dbReference type="Proteomes" id="UP000031668"/>
    </source>
</evidence>
<keyword evidence="1" id="KW-0245">EGF-like domain</keyword>
<dbReference type="PROSITE" id="PS01186">
    <property type="entry name" value="EGF_2"/>
    <property type="match status" value="1"/>
</dbReference>
<dbReference type="InterPro" id="IPR000742">
    <property type="entry name" value="EGF"/>
</dbReference>